<dbReference type="OrthoDB" id="4154936at2"/>
<protein>
    <submittedName>
        <fullName evidence="8">Cytochrome</fullName>
    </submittedName>
</protein>
<evidence type="ECO:0000256" key="4">
    <source>
        <dbReference type="ARBA" id="ARBA00023002"/>
    </source>
</evidence>
<keyword evidence="3" id="KW-0479">Metal-binding</keyword>
<reference evidence="8 9" key="1">
    <citation type="journal article" date="2016" name="Antonie Van Leeuwenhoek">
        <title>Nocardia donostiensis sp. nov., isolated from human respiratory specimens.</title>
        <authorList>
            <person name="Ercibengoa M."/>
            <person name="Bell M."/>
            <person name="Marimon J.M."/>
            <person name="Humrighouse B."/>
            <person name="Klenk H.P."/>
            <person name="Potter G."/>
            <person name="Perez-Trallero E."/>
        </authorList>
    </citation>
    <scope>NUCLEOTIDE SEQUENCE [LARGE SCALE GENOMIC DNA]</scope>
    <source>
        <strain evidence="8 9">X1655</strain>
    </source>
</reference>
<accession>A0A1V2TH97</accession>
<dbReference type="EMBL" id="MUMY01000007">
    <property type="protein sequence ID" value="ONM48828.1"/>
    <property type="molecule type" value="Genomic_DNA"/>
</dbReference>
<organism evidence="8 9">
    <name type="scientific">Nocardia donostiensis</name>
    <dbReference type="NCBI Taxonomy" id="1538463"/>
    <lineage>
        <taxon>Bacteria</taxon>
        <taxon>Bacillati</taxon>
        <taxon>Actinomycetota</taxon>
        <taxon>Actinomycetes</taxon>
        <taxon>Mycobacteriales</taxon>
        <taxon>Nocardiaceae</taxon>
        <taxon>Nocardia</taxon>
    </lineage>
</organism>
<keyword evidence="6" id="KW-0503">Monooxygenase</keyword>
<dbReference type="GO" id="GO:0016705">
    <property type="term" value="F:oxidoreductase activity, acting on paired donors, with incorporation or reduction of molecular oxygen"/>
    <property type="evidence" value="ECO:0007669"/>
    <property type="project" value="InterPro"/>
</dbReference>
<dbReference type="PANTHER" id="PTHR46696:SF1">
    <property type="entry name" value="CYTOCHROME P450 YJIB-RELATED"/>
    <property type="match status" value="1"/>
</dbReference>
<name>A0A1V2TH97_9NOCA</name>
<sequence length="427" mass="46862">MPPHSVSAEDAEDYTAEPASCPVRHPPIMEPDGARIPLYTGEYTTDPTRVFQQMRERYGALAPIELAPDVPATLVIGYHTAVRILQDPEHFPADPRTWQQTIPADSPIRPAMEWCPNARRSTGEEHHRYRETYTSSIDHIDLHSLHNAVAAVATPLINNFCETGSADLTAQYVFPIVFQMINELIGCPPHIGQRIAEGMTAVSDASVDGAEAFRMIEEALMELVRLRREEPDNNVASWMARHPAQLDDTELLHQLFDFYGAGVEPLHNLIANALLLVIDDERFGSSVVGGSLSTRDAIDEVLFNNPPIANLCMSYPRQPILIDNYWLPAHQPVLISMAACNNDPAVAGGDRIGNRSHLAWGSGPHACPAKNVAYLIAQEAVDQLLDAVPEMELAIPRADLAWRPGPFARSLSSLPVVFPPSPPLPGA</sequence>
<dbReference type="GO" id="GO:0005506">
    <property type="term" value="F:iron ion binding"/>
    <property type="evidence" value="ECO:0007669"/>
    <property type="project" value="InterPro"/>
</dbReference>
<dbReference type="Gene3D" id="1.10.630.10">
    <property type="entry name" value="Cytochrome P450"/>
    <property type="match status" value="1"/>
</dbReference>
<evidence type="ECO:0000256" key="7">
    <source>
        <dbReference type="SAM" id="MobiDB-lite"/>
    </source>
</evidence>
<dbReference type="InterPro" id="IPR036396">
    <property type="entry name" value="Cyt_P450_sf"/>
</dbReference>
<keyword evidence="4" id="KW-0560">Oxidoreductase</keyword>
<keyword evidence="5" id="KW-0408">Iron</keyword>
<dbReference type="InterPro" id="IPR002397">
    <property type="entry name" value="Cyt_P450_B"/>
</dbReference>
<dbReference type="SUPFAM" id="SSF48264">
    <property type="entry name" value="Cytochrome P450"/>
    <property type="match status" value="1"/>
</dbReference>
<gene>
    <name evidence="8" type="ORF">B0T46_10090</name>
</gene>
<feature type="region of interest" description="Disordered" evidence="7">
    <location>
        <begin position="1"/>
        <end position="34"/>
    </location>
</feature>
<keyword evidence="2" id="KW-0349">Heme</keyword>
<evidence type="ECO:0000256" key="5">
    <source>
        <dbReference type="ARBA" id="ARBA00023004"/>
    </source>
</evidence>
<dbReference type="PROSITE" id="PS00086">
    <property type="entry name" value="CYTOCHROME_P450"/>
    <property type="match status" value="1"/>
</dbReference>
<dbReference type="Proteomes" id="UP000188836">
    <property type="component" value="Unassembled WGS sequence"/>
</dbReference>
<evidence type="ECO:0000256" key="3">
    <source>
        <dbReference type="ARBA" id="ARBA00022723"/>
    </source>
</evidence>
<keyword evidence="9" id="KW-1185">Reference proteome</keyword>
<dbReference type="GO" id="GO:0020037">
    <property type="term" value="F:heme binding"/>
    <property type="evidence" value="ECO:0007669"/>
    <property type="project" value="InterPro"/>
</dbReference>
<dbReference type="PANTHER" id="PTHR46696">
    <property type="entry name" value="P450, PUTATIVE (EUROFUNG)-RELATED"/>
    <property type="match status" value="1"/>
</dbReference>
<evidence type="ECO:0000256" key="2">
    <source>
        <dbReference type="ARBA" id="ARBA00022617"/>
    </source>
</evidence>
<dbReference type="GO" id="GO:0004497">
    <property type="term" value="F:monooxygenase activity"/>
    <property type="evidence" value="ECO:0007669"/>
    <property type="project" value="UniProtKB-KW"/>
</dbReference>
<evidence type="ECO:0000313" key="8">
    <source>
        <dbReference type="EMBL" id="ONM48828.1"/>
    </source>
</evidence>
<dbReference type="AlphaFoldDB" id="A0A1V2TH97"/>
<evidence type="ECO:0000256" key="1">
    <source>
        <dbReference type="ARBA" id="ARBA00010617"/>
    </source>
</evidence>
<evidence type="ECO:0000313" key="9">
    <source>
        <dbReference type="Proteomes" id="UP000188836"/>
    </source>
</evidence>
<evidence type="ECO:0000256" key="6">
    <source>
        <dbReference type="ARBA" id="ARBA00023033"/>
    </source>
</evidence>
<comment type="caution">
    <text evidence="8">The sequence shown here is derived from an EMBL/GenBank/DDBJ whole genome shotgun (WGS) entry which is preliminary data.</text>
</comment>
<comment type="similarity">
    <text evidence="1">Belongs to the cytochrome P450 family.</text>
</comment>
<dbReference type="STRING" id="1538463.B0T36_21865"/>
<proteinExistence type="inferred from homology"/>
<dbReference type="InterPro" id="IPR017972">
    <property type="entry name" value="Cyt_P450_CS"/>
</dbReference>
<dbReference type="PRINTS" id="PR00359">
    <property type="entry name" value="BP450"/>
</dbReference>